<gene>
    <name evidence="1" type="ORF">DFP72DRAFT_1128733</name>
</gene>
<comment type="caution">
    <text evidence="1">The sequence shown here is derived from an EMBL/GenBank/DDBJ whole genome shotgun (WGS) entry which is preliminary data.</text>
</comment>
<protein>
    <submittedName>
        <fullName evidence="1">Uncharacterized protein</fullName>
    </submittedName>
</protein>
<dbReference type="OrthoDB" id="2870105at2759"/>
<dbReference type="AlphaFoldDB" id="A0A8H6HW71"/>
<keyword evidence="2" id="KW-1185">Reference proteome</keyword>
<organism evidence="1 2">
    <name type="scientific">Ephemerocybe angulata</name>
    <dbReference type="NCBI Taxonomy" id="980116"/>
    <lineage>
        <taxon>Eukaryota</taxon>
        <taxon>Fungi</taxon>
        <taxon>Dikarya</taxon>
        <taxon>Basidiomycota</taxon>
        <taxon>Agaricomycotina</taxon>
        <taxon>Agaricomycetes</taxon>
        <taxon>Agaricomycetidae</taxon>
        <taxon>Agaricales</taxon>
        <taxon>Agaricineae</taxon>
        <taxon>Psathyrellaceae</taxon>
        <taxon>Ephemerocybe</taxon>
    </lineage>
</organism>
<evidence type="ECO:0000313" key="2">
    <source>
        <dbReference type="Proteomes" id="UP000521943"/>
    </source>
</evidence>
<sequence>MTYRTEGAGQASIMLNGILEVGVQSTDDPDSLEQIVDFALDVWLDVATSRWDDDVAMSPAAYEDQYLIPYQPITRCISHDPSRTILFQKVDALDHKSLKALVNFFHHQCNLWPTVYREQYQQDRDHLNCGLLAHYVTGIVFFCEESDAFFKIMSKSQNALDTLEAGAPVICDCLEHDFYAGQSQDALGSSIGRLSTGMMGFLKITLYCPDQAVHQFHISYRSRVFKLLHLQEMLNELGLTSPLSDQDWSDDEDGNHKKDIIIFRATSLPVESYHSSVERAQTYTHTGIRVFDDDRVRAMIERCERVENAFFAASISSLGRYGVVTYGMFLEHFMGTDSDERPLKKVALTTSSMRVFDAVEGGWMYFNL</sequence>
<reference evidence="1 2" key="1">
    <citation type="submission" date="2020-07" db="EMBL/GenBank/DDBJ databases">
        <title>Comparative genomics of pyrophilous fungi reveals a link between fire events and developmental genes.</title>
        <authorList>
            <consortium name="DOE Joint Genome Institute"/>
            <person name="Steindorff A.S."/>
            <person name="Carver A."/>
            <person name="Calhoun S."/>
            <person name="Stillman K."/>
            <person name="Liu H."/>
            <person name="Lipzen A."/>
            <person name="Pangilinan J."/>
            <person name="Labutti K."/>
            <person name="Bruns T.D."/>
            <person name="Grigoriev I.V."/>
        </authorList>
    </citation>
    <scope>NUCLEOTIDE SEQUENCE [LARGE SCALE GENOMIC DNA]</scope>
    <source>
        <strain evidence="1 2">CBS 144469</strain>
    </source>
</reference>
<name>A0A8H6HW71_9AGAR</name>
<evidence type="ECO:0000313" key="1">
    <source>
        <dbReference type="EMBL" id="KAF6753432.1"/>
    </source>
</evidence>
<proteinExistence type="predicted"/>
<dbReference type="Proteomes" id="UP000521943">
    <property type="component" value="Unassembled WGS sequence"/>
</dbReference>
<accession>A0A8H6HW71</accession>
<dbReference type="EMBL" id="JACGCI010000039">
    <property type="protein sequence ID" value="KAF6753432.1"/>
    <property type="molecule type" value="Genomic_DNA"/>
</dbReference>